<dbReference type="AlphaFoldDB" id="W9RED8"/>
<gene>
    <name evidence="2" type="ORF">L484_002300</name>
</gene>
<evidence type="ECO:0000313" key="3">
    <source>
        <dbReference type="Proteomes" id="UP000030645"/>
    </source>
</evidence>
<proteinExistence type="predicted"/>
<evidence type="ECO:0000313" key="2">
    <source>
        <dbReference type="EMBL" id="EXB52815.1"/>
    </source>
</evidence>
<evidence type="ECO:0000256" key="1">
    <source>
        <dbReference type="SAM" id="MobiDB-lite"/>
    </source>
</evidence>
<protein>
    <submittedName>
        <fullName evidence="2">Uncharacterized protein</fullName>
    </submittedName>
</protein>
<dbReference type="Proteomes" id="UP000030645">
    <property type="component" value="Unassembled WGS sequence"/>
</dbReference>
<sequence>MVLQRGRAGKPSRGSWQSRERRGKKEKNDALSMKFFDRRDRMTTTCRSSYCAEVERGRDNSPAGSGVWVRW</sequence>
<reference evidence="3" key="1">
    <citation type="submission" date="2013-01" db="EMBL/GenBank/DDBJ databases">
        <title>Draft Genome Sequence of a Mulberry Tree, Morus notabilis C.K. Schneid.</title>
        <authorList>
            <person name="He N."/>
            <person name="Zhao S."/>
        </authorList>
    </citation>
    <scope>NUCLEOTIDE SEQUENCE</scope>
</reference>
<accession>W9RED8</accession>
<dbReference type="EMBL" id="KE344073">
    <property type="protein sequence ID" value="EXB52815.1"/>
    <property type="molecule type" value="Genomic_DNA"/>
</dbReference>
<keyword evidence="3" id="KW-1185">Reference proteome</keyword>
<feature type="region of interest" description="Disordered" evidence="1">
    <location>
        <begin position="1"/>
        <end position="31"/>
    </location>
</feature>
<name>W9RED8_9ROSA</name>
<organism evidence="2 3">
    <name type="scientific">Morus notabilis</name>
    <dbReference type="NCBI Taxonomy" id="981085"/>
    <lineage>
        <taxon>Eukaryota</taxon>
        <taxon>Viridiplantae</taxon>
        <taxon>Streptophyta</taxon>
        <taxon>Embryophyta</taxon>
        <taxon>Tracheophyta</taxon>
        <taxon>Spermatophyta</taxon>
        <taxon>Magnoliopsida</taxon>
        <taxon>eudicotyledons</taxon>
        <taxon>Gunneridae</taxon>
        <taxon>Pentapetalae</taxon>
        <taxon>rosids</taxon>
        <taxon>fabids</taxon>
        <taxon>Rosales</taxon>
        <taxon>Moraceae</taxon>
        <taxon>Moreae</taxon>
        <taxon>Morus</taxon>
    </lineage>
</organism>